<dbReference type="GO" id="GO:0001940">
    <property type="term" value="C:male pronucleus"/>
    <property type="evidence" value="ECO:0007669"/>
    <property type="project" value="TreeGrafter"/>
</dbReference>
<dbReference type="AlphaFoldDB" id="A0A0B6ZBI3"/>
<feature type="compositionally biased region" description="Basic and acidic residues" evidence="1">
    <location>
        <begin position="104"/>
        <end position="119"/>
    </location>
</feature>
<sequence length="119" mass="13923">MSEMNNSLLPLITPRVIIRQKPLVSRALTSAQPKKKKTTIFKVKSHEHPWGSRESLSDAYELPITQREAWWRVDVKVTPVPGTYETIDFIDELNKRPNTYSFKSEGRKKSKDFNRRGFF</sequence>
<evidence type="ECO:0000256" key="1">
    <source>
        <dbReference type="SAM" id="MobiDB-lite"/>
    </source>
</evidence>
<dbReference type="GO" id="GO:0042393">
    <property type="term" value="F:histone binding"/>
    <property type="evidence" value="ECO:0007669"/>
    <property type="project" value="TreeGrafter"/>
</dbReference>
<dbReference type="GO" id="GO:0003682">
    <property type="term" value="F:chromatin binding"/>
    <property type="evidence" value="ECO:0007669"/>
    <property type="project" value="TreeGrafter"/>
</dbReference>
<gene>
    <name evidence="2" type="primary">ORF54519</name>
</gene>
<dbReference type="GO" id="GO:0044727">
    <property type="term" value="P:epigenetic programing of male pronucleus"/>
    <property type="evidence" value="ECO:0007669"/>
    <property type="project" value="TreeGrafter"/>
</dbReference>
<feature type="non-terminal residue" evidence="2">
    <location>
        <position position="119"/>
    </location>
</feature>
<name>A0A0B6ZBI3_9EUPU</name>
<accession>A0A0B6ZBI3</accession>
<evidence type="ECO:0000313" key="2">
    <source>
        <dbReference type="EMBL" id="CEK65281.1"/>
    </source>
</evidence>
<dbReference type="GO" id="GO:0042585">
    <property type="term" value="C:germinal vesicle"/>
    <property type="evidence" value="ECO:0007669"/>
    <property type="project" value="TreeGrafter"/>
</dbReference>
<proteinExistence type="predicted"/>
<dbReference type="PANTHER" id="PTHR35678">
    <property type="entry name" value="PROTEIN STPG4"/>
    <property type="match status" value="1"/>
</dbReference>
<dbReference type="EMBL" id="HACG01018416">
    <property type="protein sequence ID" value="CEK65281.1"/>
    <property type="molecule type" value="Transcribed_RNA"/>
</dbReference>
<protein>
    <submittedName>
        <fullName evidence="2">Uncharacterized protein</fullName>
    </submittedName>
</protein>
<reference evidence="2" key="1">
    <citation type="submission" date="2014-12" db="EMBL/GenBank/DDBJ databases">
        <title>Insight into the proteome of Arion vulgaris.</title>
        <authorList>
            <person name="Aradska J."/>
            <person name="Bulat T."/>
            <person name="Smidak R."/>
            <person name="Sarate P."/>
            <person name="Gangsoo J."/>
            <person name="Sialana F."/>
            <person name="Bilban M."/>
            <person name="Lubec G."/>
        </authorList>
    </citation>
    <scope>NUCLEOTIDE SEQUENCE</scope>
    <source>
        <tissue evidence="2">Skin</tissue>
    </source>
</reference>
<dbReference type="GO" id="GO:0001939">
    <property type="term" value="C:female pronucleus"/>
    <property type="evidence" value="ECO:0007669"/>
    <property type="project" value="TreeGrafter"/>
</dbReference>
<dbReference type="PANTHER" id="PTHR35678:SF1">
    <property type="entry name" value="PROTEIN STPG4"/>
    <property type="match status" value="1"/>
</dbReference>
<organism evidence="2">
    <name type="scientific">Arion vulgaris</name>
    <dbReference type="NCBI Taxonomy" id="1028688"/>
    <lineage>
        <taxon>Eukaryota</taxon>
        <taxon>Metazoa</taxon>
        <taxon>Spiralia</taxon>
        <taxon>Lophotrochozoa</taxon>
        <taxon>Mollusca</taxon>
        <taxon>Gastropoda</taxon>
        <taxon>Heterobranchia</taxon>
        <taxon>Euthyneura</taxon>
        <taxon>Panpulmonata</taxon>
        <taxon>Eupulmonata</taxon>
        <taxon>Stylommatophora</taxon>
        <taxon>Helicina</taxon>
        <taxon>Arionoidea</taxon>
        <taxon>Arionidae</taxon>
        <taxon>Arion</taxon>
    </lineage>
</organism>
<feature type="region of interest" description="Disordered" evidence="1">
    <location>
        <begin position="98"/>
        <end position="119"/>
    </location>
</feature>